<dbReference type="Proteomes" id="UP001341840">
    <property type="component" value="Unassembled WGS sequence"/>
</dbReference>
<reference evidence="1 2" key="1">
    <citation type="journal article" date="2023" name="Plants (Basel)">
        <title>Bridging the Gap: Combining Genomics and Transcriptomics Approaches to Understand Stylosanthes scabra, an Orphan Legume from the Brazilian Caatinga.</title>
        <authorList>
            <person name="Ferreira-Neto J.R.C."/>
            <person name="da Silva M.D."/>
            <person name="Binneck E."/>
            <person name="de Melo N.F."/>
            <person name="da Silva R.H."/>
            <person name="de Melo A.L.T.M."/>
            <person name="Pandolfi V."/>
            <person name="Bustamante F.O."/>
            <person name="Brasileiro-Vidal A.C."/>
            <person name="Benko-Iseppon A.M."/>
        </authorList>
    </citation>
    <scope>NUCLEOTIDE SEQUENCE [LARGE SCALE GENOMIC DNA]</scope>
    <source>
        <tissue evidence="1">Leaves</tissue>
    </source>
</reference>
<organism evidence="1 2">
    <name type="scientific">Stylosanthes scabra</name>
    <dbReference type="NCBI Taxonomy" id="79078"/>
    <lineage>
        <taxon>Eukaryota</taxon>
        <taxon>Viridiplantae</taxon>
        <taxon>Streptophyta</taxon>
        <taxon>Embryophyta</taxon>
        <taxon>Tracheophyta</taxon>
        <taxon>Spermatophyta</taxon>
        <taxon>Magnoliopsida</taxon>
        <taxon>eudicotyledons</taxon>
        <taxon>Gunneridae</taxon>
        <taxon>Pentapetalae</taxon>
        <taxon>rosids</taxon>
        <taxon>fabids</taxon>
        <taxon>Fabales</taxon>
        <taxon>Fabaceae</taxon>
        <taxon>Papilionoideae</taxon>
        <taxon>50 kb inversion clade</taxon>
        <taxon>dalbergioids sensu lato</taxon>
        <taxon>Dalbergieae</taxon>
        <taxon>Pterocarpus clade</taxon>
        <taxon>Stylosanthes</taxon>
    </lineage>
</organism>
<sequence length="185" mass="20472">MSVGLMKCLRGWTLRIHLENGVWSSMGGVASRPRSFYTAYRLFGFRYNSFLRRTRCHPNCCDDVFSSEGFRVVVRSSAFSFLSSRTSSSIDCKRCLNSWVIWDSSDPIPPNGRKVGPPGPILSKELGRLPGFGLWGGGYPFWTPPESVLALSLPVASLAVALRSNSCCCDSRCGSRCRSSPKWSV</sequence>
<evidence type="ECO:0000313" key="2">
    <source>
        <dbReference type="Proteomes" id="UP001341840"/>
    </source>
</evidence>
<evidence type="ECO:0000313" key="1">
    <source>
        <dbReference type="EMBL" id="MED6112338.1"/>
    </source>
</evidence>
<keyword evidence="2" id="KW-1185">Reference proteome</keyword>
<gene>
    <name evidence="1" type="ORF">PIB30_060773</name>
</gene>
<dbReference type="EMBL" id="JASCZI010000542">
    <property type="protein sequence ID" value="MED6112338.1"/>
    <property type="molecule type" value="Genomic_DNA"/>
</dbReference>
<protein>
    <submittedName>
        <fullName evidence="1">Uncharacterized protein</fullName>
    </submittedName>
</protein>
<comment type="caution">
    <text evidence="1">The sequence shown here is derived from an EMBL/GenBank/DDBJ whole genome shotgun (WGS) entry which is preliminary data.</text>
</comment>
<proteinExistence type="predicted"/>
<name>A0ABU6QKJ5_9FABA</name>
<accession>A0ABU6QKJ5</accession>